<dbReference type="PANTHER" id="PTHR43841:SF1">
    <property type="entry name" value="3-HYDROXYACYL-THIOESTER DEHYDRATASE X"/>
    <property type="match status" value="1"/>
</dbReference>
<dbReference type="InterPro" id="IPR003965">
    <property type="entry name" value="Fatty_acid_synthase"/>
</dbReference>
<feature type="compositionally biased region" description="Basic and acidic residues" evidence="2">
    <location>
        <begin position="160"/>
        <end position="172"/>
    </location>
</feature>
<dbReference type="Proteomes" id="UP001059617">
    <property type="component" value="Chromosome"/>
</dbReference>
<evidence type="ECO:0000313" key="5">
    <source>
        <dbReference type="Proteomes" id="UP001059617"/>
    </source>
</evidence>
<evidence type="ECO:0000259" key="3">
    <source>
        <dbReference type="Pfam" id="PF01575"/>
    </source>
</evidence>
<feature type="domain" description="MaoC-like" evidence="3">
    <location>
        <begin position="188"/>
        <end position="262"/>
    </location>
</feature>
<accession>A0ABY5W0B5</accession>
<dbReference type="Pfam" id="PF01575">
    <property type="entry name" value="MaoC_dehydratas"/>
    <property type="match status" value="1"/>
</dbReference>
<evidence type="ECO:0000256" key="2">
    <source>
        <dbReference type="SAM" id="MobiDB-lite"/>
    </source>
</evidence>
<protein>
    <submittedName>
        <fullName evidence="4">MaoC/PaaZ C-terminal domain-containing protein</fullName>
    </submittedName>
</protein>
<dbReference type="RefSeq" id="WP_259860239.1">
    <property type="nucleotide sequence ID" value="NZ_BAAAST010000070.1"/>
</dbReference>
<feature type="region of interest" description="Disordered" evidence="2">
    <location>
        <begin position="150"/>
        <end position="186"/>
    </location>
</feature>
<dbReference type="SUPFAM" id="SSF54637">
    <property type="entry name" value="Thioesterase/thiol ester dehydrase-isomerase"/>
    <property type="match status" value="2"/>
</dbReference>
<proteinExistence type="inferred from homology"/>
<sequence length="298" mass="32525">MGTETVELDRPPRLGPLYRAAALRRGTSADPRLPGRALVLRGVRVDRERLAEYDRVCGFRLRDELPATYPHVLAFPLALTLMTGADFPFPLLGLVHVENRIQVLRPLLSSDAFDVAVRAEALRPHDRGTQLDVVATATIADEPVWSSRSTYLRRTGTGPDRSKPDGPKERAQPPRPSATWRVPRRTGPDYAAVSGDRNPIHTSRLLAKAFGFPRTIAHGMWTKARCLAALEGRLPDTYEVHVAFKLPILLPATVGFSTATDGAGWTIGVHDTRTGKPHLTGSVDTVEGGHGIGPPPDR</sequence>
<feature type="region of interest" description="Disordered" evidence="2">
    <location>
        <begin position="276"/>
        <end position="298"/>
    </location>
</feature>
<reference evidence="4" key="2">
    <citation type="submission" date="2022-09" db="EMBL/GenBank/DDBJ databases">
        <title>Biosynthetic gene clusters of Dactylosporangioum fulvum.</title>
        <authorList>
            <person name="Caradec T."/>
        </authorList>
    </citation>
    <scope>NUCLEOTIDE SEQUENCE</scope>
    <source>
        <strain evidence="4">NRRL B-16292</strain>
    </source>
</reference>
<name>A0ABY5W0B5_9ACTN</name>
<dbReference type="InterPro" id="IPR002539">
    <property type="entry name" value="MaoC-like_dom"/>
</dbReference>
<gene>
    <name evidence="4" type="ORF">Dfulv_46775</name>
</gene>
<dbReference type="Gene3D" id="3.10.129.10">
    <property type="entry name" value="Hotdog Thioesterase"/>
    <property type="match status" value="1"/>
</dbReference>
<dbReference type="EMBL" id="CP073720">
    <property type="protein sequence ID" value="UWP82469.1"/>
    <property type="molecule type" value="Genomic_DNA"/>
</dbReference>
<dbReference type="InterPro" id="IPR029069">
    <property type="entry name" value="HotDog_dom_sf"/>
</dbReference>
<dbReference type="PANTHER" id="PTHR43841">
    <property type="entry name" value="3-HYDROXYACYL-THIOESTER DEHYDRATASE HTDX-RELATED"/>
    <property type="match status" value="1"/>
</dbReference>
<keyword evidence="5" id="KW-1185">Reference proteome</keyword>
<dbReference type="PRINTS" id="PR01483">
    <property type="entry name" value="FASYNTHASE"/>
</dbReference>
<evidence type="ECO:0000256" key="1">
    <source>
        <dbReference type="ARBA" id="ARBA00005254"/>
    </source>
</evidence>
<organism evidence="4 5">
    <name type="scientific">Dactylosporangium fulvum</name>
    <dbReference type="NCBI Taxonomy" id="53359"/>
    <lineage>
        <taxon>Bacteria</taxon>
        <taxon>Bacillati</taxon>
        <taxon>Actinomycetota</taxon>
        <taxon>Actinomycetes</taxon>
        <taxon>Micromonosporales</taxon>
        <taxon>Micromonosporaceae</taxon>
        <taxon>Dactylosporangium</taxon>
    </lineage>
</organism>
<evidence type="ECO:0000313" key="4">
    <source>
        <dbReference type="EMBL" id="UWP82469.1"/>
    </source>
</evidence>
<comment type="similarity">
    <text evidence="1">Belongs to the enoyl-CoA hydratase/isomerase family.</text>
</comment>
<reference evidence="4" key="1">
    <citation type="submission" date="2021-04" db="EMBL/GenBank/DDBJ databases">
        <authorList>
            <person name="Hartkoorn R.C."/>
            <person name="Beaudoing E."/>
            <person name="Hot D."/>
        </authorList>
    </citation>
    <scope>NUCLEOTIDE SEQUENCE</scope>
    <source>
        <strain evidence="4">NRRL B-16292</strain>
    </source>
</reference>